<dbReference type="PANTHER" id="PTHR21137:SF35">
    <property type="entry name" value="ODORANT RECEPTOR 19A-RELATED"/>
    <property type="match status" value="1"/>
</dbReference>
<feature type="transmembrane region" description="Helical" evidence="10">
    <location>
        <begin position="286"/>
        <end position="310"/>
    </location>
</feature>
<feature type="transmembrane region" description="Helical" evidence="10">
    <location>
        <begin position="60"/>
        <end position="76"/>
    </location>
</feature>
<reference evidence="11" key="1">
    <citation type="submission" date="2014-09" db="EMBL/GenBank/DDBJ databases">
        <title>Identification of candidate odorant receptors in Asian corn borer Ostrinia furnacalis.</title>
        <authorList>
            <person name="Yang B."/>
            <person name="Ozaki K."/>
            <person name="Ishikawa Y."/>
            <person name="Matsuo T."/>
        </authorList>
    </citation>
    <scope>NUCLEOTIDE SEQUENCE</scope>
    <source>
        <tissue evidence="11">Antennae</tissue>
    </source>
</reference>
<evidence type="ECO:0000256" key="3">
    <source>
        <dbReference type="ARBA" id="ARBA00022606"/>
    </source>
</evidence>
<organism evidence="11">
    <name type="scientific">Ostrinia furnacalis</name>
    <name type="common">Asian corn borer</name>
    <dbReference type="NCBI Taxonomy" id="93504"/>
    <lineage>
        <taxon>Eukaryota</taxon>
        <taxon>Metazoa</taxon>
        <taxon>Ecdysozoa</taxon>
        <taxon>Arthropoda</taxon>
        <taxon>Hexapoda</taxon>
        <taxon>Insecta</taxon>
        <taxon>Pterygota</taxon>
        <taxon>Neoptera</taxon>
        <taxon>Endopterygota</taxon>
        <taxon>Lepidoptera</taxon>
        <taxon>Glossata</taxon>
        <taxon>Ditrysia</taxon>
        <taxon>Pyraloidea</taxon>
        <taxon>Crambidae</taxon>
        <taxon>Pyraustinae</taxon>
        <taxon>Ostrinia</taxon>
    </lineage>
</organism>
<keyword evidence="7 10" id="KW-0472">Membrane</keyword>
<evidence type="ECO:0000256" key="6">
    <source>
        <dbReference type="ARBA" id="ARBA00022989"/>
    </source>
</evidence>
<comment type="caution">
    <text evidence="10">Lacks conserved residue(s) required for the propagation of feature annotation.</text>
</comment>
<evidence type="ECO:0000256" key="5">
    <source>
        <dbReference type="ARBA" id="ARBA00022725"/>
    </source>
</evidence>
<evidence type="ECO:0000256" key="9">
    <source>
        <dbReference type="ARBA" id="ARBA00023224"/>
    </source>
</evidence>
<keyword evidence="5 10" id="KW-0552">Olfaction</keyword>
<sequence length="385" mass="45003">MDELRLKVMVWSGIYKLHTKNRFLGICHDVYRVLMILYMSIYTVQHFVFIYMNVTRGDAINWQVAVFSIGMLNMVVKGITIYMHPESIDEIHDLIKDPMFAATCKEDEDIIKKNEYHIGLFIKITYVTLTVCLFFWVASIIVTRLVDDTAMPPSYFPFATNPWPQYIIATFVETVGSVLWFGYGHFSIDCSVACYYGRATAQLRIIRYHLEHFFDNGGAQGRFQYKDVVDRSLDEKFVYYVQCYQYVNRMIDNVSDAFNWGIAFHLCIVTTGMGMCVFIISTRDIFSLDMLFTVTIFVLLLLQNFMYCYCGDLVKSESDQVCTSMYFSDWTAVSPRFRRKMLIAMTRWARPIEPRVTIVPISLTTFASILRFSYTLYTMMKTRTM</sequence>
<name>A0A0E4B5J3_OSTFU</name>
<gene>
    <name evidence="11" type="primary">OR39</name>
</gene>
<dbReference type="EMBL" id="LC002733">
    <property type="protein sequence ID" value="BAR43481.1"/>
    <property type="molecule type" value="mRNA"/>
</dbReference>
<feature type="transmembrane region" description="Helical" evidence="10">
    <location>
        <begin position="120"/>
        <end position="143"/>
    </location>
</feature>
<feature type="transmembrane region" description="Helical" evidence="10">
    <location>
        <begin position="30"/>
        <end position="54"/>
    </location>
</feature>
<dbReference type="GO" id="GO:0005886">
    <property type="term" value="C:plasma membrane"/>
    <property type="evidence" value="ECO:0007669"/>
    <property type="project" value="UniProtKB-SubCell"/>
</dbReference>
<dbReference type="GO" id="GO:0004984">
    <property type="term" value="F:olfactory receptor activity"/>
    <property type="evidence" value="ECO:0007669"/>
    <property type="project" value="InterPro"/>
</dbReference>
<evidence type="ECO:0000256" key="2">
    <source>
        <dbReference type="ARBA" id="ARBA00022475"/>
    </source>
</evidence>
<evidence type="ECO:0000256" key="4">
    <source>
        <dbReference type="ARBA" id="ARBA00022692"/>
    </source>
</evidence>
<comment type="similarity">
    <text evidence="10">Belongs to the insect chemoreceptor superfamily. Heteromeric odorant receptor channel (TC 1.A.69) family.</text>
</comment>
<keyword evidence="8 10" id="KW-0675">Receptor</keyword>
<proteinExistence type="evidence at transcript level"/>
<keyword evidence="6 10" id="KW-1133">Transmembrane helix</keyword>
<feature type="transmembrane region" description="Helical" evidence="10">
    <location>
        <begin position="257"/>
        <end position="280"/>
    </location>
</feature>
<dbReference type="InterPro" id="IPR004117">
    <property type="entry name" value="7tm6_olfct_rcpt"/>
</dbReference>
<evidence type="ECO:0000256" key="10">
    <source>
        <dbReference type="RuleBase" id="RU351113"/>
    </source>
</evidence>
<evidence type="ECO:0000256" key="7">
    <source>
        <dbReference type="ARBA" id="ARBA00023136"/>
    </source>
</evidence>
<evidence type="ECO:0000256" key="1">
    <source>
        <dbReference type="ARBA" id="ARBA00004651"/>
    </source>
</evidence>
<dbReference type="AlphaFoldDB" id="A0A0E4B5J3"/>
<keyword evidence="9 10" id="KW-0807">Transducer</keyword>
<evidence type="ECO:0000256" key="8">
    <source>
        <dbReference type="ARBA" id="ARBA00023170"/>
    </source>
</evidence>
<dbReference type="GO" id="GO:0005549">
    <property type="term" value="F:odorant binding"/>
    <property type="evidence" value="ECO:0007669"/>
    <property type="project" value="InterPro"/>
</dbReference>
<feature type="transmembrane region" description="Helical" evidence="10">
    <location>
        <begin position="163"/>
        <end position="183"/>
    </location>
</feature>
<accession>A0A0E4B5J3</accession>
<dbReference type="GO" id="GO:0007165">
    <property type="term" value="P:signal transduction"/>
    <property type="evidence" value="ECO:0007669"/>
    <property type="project" value="UniProtKB-KW"/>
</dbReference>
<dbReference type="PANTHER" id="PTHR21137">
    <property type="entry name" value="ODORANT RECEPTOR"/>
    <property type="match status" value="1"/>
</dbReference>
<comment type="subcellular location">
    <subcellularLocation>
        <location evidence="1 10">Cell membrane</location>
        <topology evidence="1 10">Multi-pass membrane protein</topology>
    </subcellularLocation>
</comment>
<protein>
    <recommendedName>
        <fullName evidence="10">Odorant receptor</fullName>
    </recommendedName>
</protein>
<keyword evidence="2" id="KW-1003">Cell membrane</keyword>
<keyword evidence="3 10" id="KW-0716">Sensory transduction</keyword>
<keyword evidence="4 10" id="KW-0812">Transmembrane</keyword>
<evidence type="ECO:0000313" key="11">
    <source>
        <dbReference type="EMBL" id="BAR43481.1"/>
    </source>
</evidence>
<dbReference type="Pfam" id="PF02949">
    <property type="entry name" value="7tm_6"/>
    <property type="match status" value="1"/>
</dbReference>